<keyword evidence="1" id="KW-0812">Transmembrane</keyword>
<feature type="domain" description="Inner membrane protein YgaP-like transmembrane" evidence="2">
    <location>
        <begin position="5"/>
        <end position="60"/>
    </location>
</feature>
<sequence length="60" mass="6530">MDIKEKNIGQTDRMIRAVVGALLILWALAGGPHWAWIGILPLVTAGISFCPAYKLLGMHT</sequence>
<evidence type="ECO:0000259" key="2">
    <source>
        <dbReference type="Pfam" id="PF11127"/>
    </source>
</evidence>
<evidence type="ECO:0000313" key="3">
    <source>
        <dbReference type="EMBL" id="PPQ29735.1"/>
    </source>
</evidence>
<name>A0A2S6N537_RHOGL</name>
<gene>
    <name evidence="3" type="ORF">CCS01_20715</name>
</gene>
<accession>A0A2S6N537</accession>
<keyword evidence="1" id="KW-0472">Membrane</keyword>
<dbReference type="Proteomes" id="UP000239724">
    <property type="component" value="Unassembled WGS sequence"/>
</dbReference>
<protein>
    <recommendedName>
        <fullName evidence="2">Inner membrane protein YgaP-like transmembrane domain-containing protein</fullName>
    </recommendedName>
</protein>
<dbReference type="AlphaFoldDB" id="A0A2S6N537"/>
<evidence type="ECO:0000313" key="4">
    <source>
        <dbReference type="Proteomes" id="UP000239724"/>
    </source>
</evidence>
<comment type="caution">
    <text evidence="3">The sequence shown here is derived from an EMBL/GenBank/DDBJ whole genome shotgun (WGS) entry which is preliminary data.</text>
</comment>
<feature type="transmembrane region" description="Helical" evidence="1">
    <location>
        <begin position="35"/>
        <end position="56"/>
    </location>
</feature>
<dbReference type="Pfam" id="PF11127">
    <property type="entry name" value="YgaP-like_TM"/>
    <property type="match status" value="1"/>
</dbReference>
<keyword evidence="4" id="KW-1185">Reference proteome</keyword>
<keyword evidence="1" id="KW-1133">Transmembrane helix</keyword>
<feature type="transmembrane region" description="Helical" evidence="1">
    <location>
        <begin position="12"/>
        <end position="29"/>
    </location>
</feature>
<proteinExistence type="predicted"/>
<reference evidence="3 4" key="1">
    <citation type="journal article" date="2018" name="Arch. Microbiol.">
        <title>New insights into the metabolic potential of the phototrophic purple bacterium Rhodopila globiformis DSM 161(T) from its draft genome sequence and evidence for a vanadium-dependent nitrogenase.</title>
        <authorList>
            <person name="Imhoff J.F."/>
            <person name="Rahn T."/>
            <person name="Kunzel S."/>
            <person name="Neulinger S.C."/>
        </authorList>
    </citation>
    <scope>NUCLEOTIDE SEQUENCE [LARGE SCALE GENOMIC DNA]</scope>
    <source>
        <strain evidence="3 4">DSM 161</strain>
    </source>
</reference>
<evidence type="ECO:0000256" key="1">
    <source>
        <dbReference type="SAM" id="Phobius"/>
    </source>
</evidence>
<organism evidence="3 4">
    <name type="scientific">Rhodopila globiformis</name>
    <name type="common">Rhodopseudomonas globiformis</name>
    <dbReference type="NCBI Taxonomy" id="1071"/>
    <lineage>
        <taxon>Bacteria</taxon>
        <taxon>Pseudomonadati</taxon>
        <taxon>Pseudomonadota</taxon>
        <taxon>Alphaproteobacteria</taxon>
        <taxon>Acetobacterales</taxon>
        <taxon>Acetobacteraceae</taxon>
        <taxon>Rhodopila</taxon>
    </lineage>
</organism>
<dbReference type="EMBL" id="NHRY01000221">
    <property type="protein sequence ID" value="PPQ29735.1"/>
    <property type="molecule type" value="Genomic_DNA"/>
</dbReference>
<dbReference type="InterPro" id="IPR021309">
    <property type="entry name" value="YgaP-like_TM"/>
</dbReference>